<name>A0ABQ9HIZ0_9NEOP</name>
<dbReference type="EMBL" id="JARBHB010000005">
    <property type="protein sequence ID" value="KAJ8884299.1"/>
    <property type="molecule type" value="Genomic_DNA"/>
</dbReference>
<organism evidence="1 2">
    <name type="scientific">Dryococelus australis</name>
    <dbReference type="NCBI Taxonomy" id="614101"/>
    <lineage>
        <taxon>Eukaryota</taxon>
        <taxon>Metazoa</taxon>
        <taxon>Ecdysozoa</taxon>
        <taxon>Arthropoda</taxon>
        <taxon>Hexapoda</taxon>
        <taxon>Insecta</taxon>
        <taxon>Pterygota</taxon>
        <taxon>Neoptera</taxon>
        <taxon>Polyneoptera</taxon>
        <taxon>Phasmatodea</taxon>
        <taxon>Verophasmatodea</taxon>
        <taxon>Anareolatae</taxon>
        <taxon>Phasmatidae</taxon>
        <taxon>Eurycanthinae</taxon>
        <taxon>Dryococelus</taxon>
    </lineage>
</organism>
<protein>
    <submittedName>
        <fullName evidence="1">Uncharacterized protein</fullName>
    </submittedName>
</protein>
<evidence type="ECO:0000313" key="1">
    <source>
        <dbReference type="EMBL" id="KAJ8884299.1"/>
    </source>
</evidence>
<accession>A0ABQ9HIZ0</accession>
<comment type="caution">
    <text evidence="1">The sequence shown here is derived from an EMBL/GenBank/DDBJ whole genome shotgun (WGS) entry which is preliminary data.</text>
</comment>
<sequence>MVKQVLDNQCSSAKHNDQKCLYGNHFGSCGDPIEAILNSRPLCQVSSDPNNFSPLTPTHFLKMGPAQIFPELDESSNPVTGSLRGHFYN</sequence>
<gene>
    <name evidence="1" type="ORF">PR048_016156</name>
</gene>
<keyword evidence="2" id="KW-1185">Reference proteome</keyword>
<dbReference type="Proteomes" id="UP001159363">
    <property type="component" value="Chromosome 4"/>
</dbReference>
<reference evidence="1 2" key="1">
    <citation type="submission" date="2023-02" db="EMBL/GenBank/DDBJ databases">
        <title>LHISI_Scaffold_Assembly.</title>
        <authorList>
            <person name="Stuart O.P."/>
            <person name="Cleave R."/>
            <person name="Magrath M.J.L."/>
            <person name="Mikheyev A.S."/>
        </authorList>
    </citation>
    <scope>NUCLEOTIDE SEQUENCE [LARGE SCALE GENOMIC DNA]</scope>
    <source>
        <strain evidence="1">Daus_M_001</strain>
        <tissue evidence="1">Leg muscle</tissue>
    </source>
</reference>
<evidence type="ECO:0000313" key="2">
    <source>
        <dbReference type="Proteomes" id="UP001159363"/>
    </source>
</evidence>
<proteinExistence type="predicted"/>